<comment type="similarity">
    <text evidence="1">Belongs to the GSP E family.</text>
</comment>
<dbReference type="PANTHER" id="PTHR30486:SF6">
    <property type="entry name" value="TYPE IV PILUS RETRACTATION ATPASE PILT"/>
    <property type="match status" value="1"/>
</dbReference>
<organism evidence="3 4">
    <name type="scientific">Micromonospora matsumotoense</name>
    <dbReference type="NCBI Taxonomy" id="121616"/>
    <lineage>
        <taxon>Bacteria</taxon>
        <taxon>Bacillati</taxon>
        <taxon>Actinomycetota</taxon>
        <taxon>Actinomycetes</taxon>
        <taxon>Micromonosporales</taxon>
        <taxon>Micromonosporaceae</taxon>
        <taxon>Micromonospora</taxon>
    </lineage>
</organism>
<dbReference type="EMBL" id="FMCU01000001">
    <property type="protein sequence ID" value="SCE63831.1"/>
    <property type="molecule type" value="Genomic_DNA"/>
</dbReference>
<dbReference type="STRING" id="121616.GA0070216_10139"/>
<evidence type="ECO:0000256" key="1">
    <source>
        <dbReference type="ARBA" id="ARBA00006611"/>
    </source>
</evidence>
<dbReference type="InterPro" id="IPR001482">
    <property type="entry name" value="T2SS/T4SS_dom"/>
</dbReference>
<dbReference type="Pfam" id="PF00437">
    <property type="entry name" value="T2SSE"/>
    <property type="match status" value="1"/>
</dbReference>
<keyword evidence="4" id="KW-1185">Reference proteome</keyword>
<sequence length="442" mass="47539">MTMPSTSVLPETELVADLRAQVAQALAGHAGGGPLPAAERRRLAEQYTGEALDTHARQALDAGRAPLSASVEARVARAVIDHIIGAGGLQQLLDNPDIENVHANGCDEVFIKFTGGKAEVGPPIAETDEALIEMIRALATEVAFGDDFSGRGEERTFDRTSPVLDMRMRDGSRLCAVMSVSRRPALSIRRPTMINADLDDLVAKGTLDEPLCRVIQAAMRAKLNVIFSGGTNTGKTTLARAAARAIPPQERLITIEDSFELELHDSIAHPNVTALQARRPNLEGVGAVSMSALVRTALRMDPDRVIVGEARGDEVIDLLKAMSQGNDGSFATVHASSSVQAFTRLMMYAVQAPERLTFEASAMLIAESLNLVVQLNWSPDKTRVVSSVREVVGFDGRDVISNEVWKPGPGQRAVPNTPLRTDTLDRLEAAGLDPHIIDRVGW</sequence>
<dbReference type="OrthoDB" id="9810761at2"/>
<dbReference type="Gene3D" id="3.30.450.380">
    <property type="match status" value="1"/>
</dbReference>
<proteinExistence type="inferred from homology"/>
<dbReference type="AlphaFoldDB" id="A0A1C4TWL0"/>
<reference evidence="4" key="1">
    <citation type="submission" date="2016-06" db="EMBL/GenBank/DDBJ databases">
        <authorList>
            <person name="Varghese N."/>
            <person name="Submissions Spin"/>
        </authorList>
    </citation>
    <scope>NUCLEOTIDE SEQUENCE [LARGE SCALE GENOMIC DNA]</scope>
    <source>
        <strain evidence="4">DSM 44100</strain>
    </source>
</reference>
<protein>
    <submittedName>
        <fullName evidence="3">Pilus assembly protein, ATPase of CpaF family</fullName>
    </submittedName>
</protein>
<gene>
    <name evidence="3" type="ORF">GA0070216_10139</name>
</gene>
<dbReference type="CDD" id="cd01130">
    <property type="entry name" value="VirB11-like_ATPase"/>
    <property type="match status" value="1"/>
</dbReference>
<dbReference type="RefSeq" id="WP_091237219.1">
    <property type="nucleotide sequence ID" value="NZ_FMCU01000001.1"/>
</dbReference>
<feature type="domain" description="Bacterial type II secretion system protein E" evidence="2">
    <location>
        <begin position="158"/>
        <end position="373"/>
    </location>
</feature>
<accession>A0A1C4TWL0</accession>
<dbReference type="SUPFAM" id="SSF52540">
    <property type="entry name" value="P-loop containing nucleoside triphosphate hydrolases"/>
    <property type="match status" value="1"/>
</dbReference>
<dbReference type="InterPro" id="IPR027417">
    <property type="entry name" value="P-loop_NTPase"/>
</dbReference>
<dbReference type="PANTHER" id="PTHR30486">
    <property type="entry name" value="TWITCHING MOTILITY PROTEIN PILT"/>
    <property type="match status" value="1"/>
</dbReference>
<dbReference type="Proteomes" id="UP000198797">
    <property type="component" value="Unassembled WGS sequence"/>
</dbReference>
<dbReference type="GO" id="GO:0016887">
    <property type="term" value="F:ATP hydrolysis activity"/>
    <property type="evidence" value="ECO:0007669"/>
    <property type="project" value="InterPro"/>
</dbReference>
<dbReference type="Gene3D" id="3.40.50.300">
    <property type="entry name" value="P-loop containing nucleotide triphosphate hydrolases"/>
    <property type="match status" value="1"/>
</dbReference>
<dbReference type="InterPro" id="IPR050921">
    <property type="entry name" value="T4SS_GSP_E_ATPase"/>
</dbReference>
<evidence type="ECO:0000259" key="2">
    <source>
        <dbReference type="Pfam" id="PF00437"/>
    </source>
</evidence>
<evidence type="ECO:0000313" key="4">
    <source>
        <dbReference type="Proteomes" id="UP000198797"/>
    </source>
</evidence>
<evidence type="ECO:0000313" key="3">
    <source>
        <dbReference type="EMBL" id="SCE63831.1"/>
    </source>
</evidence>
<name>A0A1C4TWL0_9ACTN</name>